<feature type="domain" description="Glycosyl hydrolase family 13 catalytic" evidence="1">
    <location>
        <begin position="60"/>
        <end position="392"/>
    </location>
</feature>
<accession>A0ABU1EQK9</accession>
<keyword evidence="3" id="KW-1185">Reference proteome</keyword>
<dbReference type="InterPro" id="IPR013780">
    <property type="entry name" value="Glyco_hydro_b"/>
</dbReference>
<gene>
    <name evidence="2" type="ORF">RE431_08485</name>
</gene>
<proteinExistence type="predicted"/>
<dbReference type="PROSITE" id="PS51257">
    <property type="entry name" value="PROKAR_LIPOPROTEIN"/>
    <property type="match status" value="1"/>
</dbReference>
<dbReference type="RefSeq" id="WP_309561551.1">
    <property type="nucleotide sequence ID" value="NZ_JAVJIU010000003.1"/>
</dbReference>
<dbReference type="CDD" id="cd11313">
    <property type="entry name" value="AmyAc_arch_bac_AmyA"/>
    <property type="match status" value="1"/>
</dbReference>
<dbReference type="InterPro" id="IPR006047">
    <property type="entry name" value="GH13_cat_dom"/>
</dbReference>
<reference evidence="3" key="1">
    <citation type="submission" date="2023-07" db="EMBL/GenBank/DDBJ databases">
        <title>Christiangramia sp. SM2212., a novel bacterium of the family Flavobacteriaceae isolated from the sea sediment.</title>
        <authorList>
            <person name="Wang J."/>
            <person name="Zhang X."/>
        </authorList>
    </citation>
    <scope>NUCLEOTIDE SEQUENCE [LARGE SCALE GENOMIC DNA]</scope>
    <source>
        <strain evidence="3">SM2212</strain>
    </source>
</reference>
<dbReference type="PANTHER" id="PTHR47786:SF2">
    <property type="entry name" value="GLYCOSYL HYDROLASE FAMILY 13 CATALYTIC DOMAIN-CONTAINING PROTEIN"/>
    <property type="match status" value="1"/>
</dbReference>
<dbReference type="SUPFAM" id="SSF51445">
    <property type="entry name" value="(Trans)glycosidases"/>
    <property type="match status" value="1"/>
</dbReference>
<dbReference type="Gene3D" id="3.20.20.80">
    <property type="entry name" value="Glycosidases"/>
    <property type="match status" value="1"/>
</dbReference>
<dbReference type="SUPFAM" id="SSF51011">
    <property type="entry name" value="Glycosyl hydrolase domain"/>
    <property type="match status" value="1"/>
</dbReference>
<dbReference type="Gene3D" id="2.60.40.1180">
    <property type="entry name" value="Golgi alpha-mannosidase II"/>
    <property type="match status" value="1"/>
</dbReference>
<dbReference type="SMART" id="SM00642">
    <property type="entry name" value="Aamy"/>
    <property type="match status" value="1"/>
</dbReference>
<dbReference type="Proteomes" id="UP001257234">
    <property type="component" value="Unassembled WGS sequence"/>
</dbReference>
<evidence type="ECO:0000313" key="2">
    <source>
        <dbReference type="EMBL" id="MDR5590675.1"/>
    </source>
</evidence>
<evidence type="ECO:0000259" key="1">
    <source>
        <dbReference type="SMART" id="SM00642"/>
    </source>
</evidence>
<sequence>MKKLVLILMVFSFLVSCKNEPNKEESSAEETQKDSLAPVSDDMMESAVIYEANIRQYSPEGTFDAFTKDIPQLKELGVKVIWLMPMYPISMKNRKATGEKDVEDIEDPEERKKYLGSYYSISDYSAVNPEHGTMEDFDELVQTAHENGMYVILDWVANHTGWDHAWITEHPEYYTKGKDGEITDPINDATGEPWGWTDVADLNFDNQELREKMTEEMLFWVEEHDIDGFRADAAHSVPTDFWEAAAKTLNEAKPLIMLAEAQDPKDLFHNAFEMGYNWEGHHLMNEIAQGQKTVKDWDNYMKKIDTTFQEDDFLMNFVTNHDENSWAGTVEERMGDASEAMLAMSYTIPGMPLIYSGQEYDMDKRLLFFEKDTIPKTKGKVYPLLEKLGELKNSNAALNGGKNKASYTAVNNSAEEKVLLFKREKDGQTLYFVSNMSGEPVNFTAEMEGDFSDYMNDADISISRGQEMKFEPWEYKILINK</sequence>
<organism evidence="2 3">
    <name type="scientific">Christiangramia sediminicola</name>
    <dbReference type="NCBI Taxonomy" id="3073267"/>
    <lineage>
        <taxon>Bacteria</taxon>
        <taxon>Pseudomonadati</taxon>
        <taxon>Bacteroidota</taxon>
        <taxon>Flavobacteriia</taxon>
        <taxon>Flavobacteriales</taxon>
        <taxon>Flavobacteriaceae</taxon>
        <taxon>Christiangramia</taxon>
    </lineage>
</organism>
<comment type="caution">
    <text evidence="2">The sequence shown here is derived from an EMBL/GenBank/DDBJ whole genome shotgun (WGS) entry which is preliminary data.</text>
</comment>
<dbReference type="InterPro" id="IPR017853">
    <property type="entry name" value="GH"/>
</dbReference>
<dbReference type="Pfam" id="PF00128">
    <property type="entry name" value="Alpha-amylase"/>
    <property type="match status" value="1"/>
</dbReference>
<dbReference type="GO" id="GO:0016787">
    <property type="term" value="F:hydrolase activity"/>
    <property type="evidence" value="ECO:0007669"/>
    <property type="project" value="UniProtKB-KW"/>
</dbReference>
<evidence type="ECO:0000313" key="3">
    <source>
        <dbReference type="Proteomes" id="UP001257234"/>
    </source>
</evidence>
<keyword evidence="2" id="KW-0378">Hydrolase</keyword>
<protein>
    <submittedName>
        <fullName evidence="2">Alpha-amylase family glycosyl hydrolase</fullName>
    </submittedName>
</protein>
<dbReference type="EMBL" id="JAVJIU010000003">
    <property type="protein sequence ID" value="MDR5590675.1"/>
    <property type="molecule type" value="Genomic_DNA"/>
</dbReference>
<dbReference type="PANTHER" id="PTHR47786">
    <property type="entry name" value="ALPHA-1,4-GLUCAN:MALTOSE-1-PHOSPHATE MALTOSYLTRANSFERASE"/>
    <property type="match status" value="1"/>
</dbReference>
<name>A0ABU1EQK9_9FLAO</name>